<dbReference type="STRING" id="572480.Arnit_1610"/>
<dbReference type="EMBL" id="CP001999">
    <property type="protein sequence ID" value="ADG93264.1"/>
    <property type="molecule type" value="Genomic_DNA"/>
</dbReference>
<accession>D5UZP5</accession>
<dbReference type="KEGG" id="ant:Arnit_1610"/>
<dbReference type="PIRSF" id="PIRSF017082">
    <property type="entry name" value="YflP"/>
    <property type="match status" value="1"/>
</dbReference>
<evidence type="ECO:0000313" key="4">
    <source>
        <dbReference type="Proteomes" id="UP000000939"/>
    </source>
</evidence>
<dbReference type="RefSeq" id="WP_013135409.1">
    <property type="nucleotide sequence ID" value="NC_014166.1"/>
</dbReference>
<evidence type="ECO:0008006" key="5">
    <source>
        <dbReference type="Google" id="ProtNLM"/>
    </source>
</evidence>
<organism evidence="3 4">
    <name type="scientific">Arcobacter nitrofigilis (strain ATCC 33309 / DSM 7299 / CCUG 15893 / LMG 7604 / NCTC 12251 / CI)</name>
    <name type="common">Campylobacter nitrofigilis</name>
    <dbReference type="NCBI Taxonomy" id="572480"/>
    <lineage>
        <taxon>Bacteria</taxon>
        <taxon>Pseudomonadati</taxon>
        <taxon>Campylobacterota</taxon>
        <taxon>Epsilonproteobacteria</taxon>
        <taxon>Campylobacterales</taxon>
        <taxon>Arcobacteraceae</taxon>
        <taxon>Arcobacter</taxon>
    </lineage>
</organism>
<dbReference type="Gene3D" id="3.40.190.10">
    <property type="entry name" value="Periplasmic binding protein-like II"/>
    <property type="match status" value="1"/>
</dbReference>
<dbReference type="PANTHER" id="PTHR42928:SF5">
    <property type="entry name" value="BLR1237 PROTEIN"/>
    <property type="match status" value="1"/>
</dbReference>
<keyword evidence="2" id="KW-0732">Signal</keyword>
<dbReference type="InterPro" id="IPR042100">
    <property type="entry name" value="Bug_dom1"/>
</dbReference>
<dbReference type="Proteomes" id="UP000000939">
    <property type="component" value="Chromosome"/>
</dbReference>
<evidence type="ECO:0000256" key="2">
    <source>
        <dbReference type="SAM" id="SignalP"/>
    </source>
</evidence>
<dbReference type="SUPFAM" id="SSF53850">
    <property type="entry name" value="Periplasmic binding protein-like II"/>
    <property type="match status" value="1"/>
</dbReference>
<evidence type="ECO:0000256" key="1">
    <source>
        <dbReference type="ARBA" id="ARBA00006987"/>
    </source>
</evidence>
<dbReference type="Gene3D" id="3.40.190.150">
    <property type="entry name" value="Bordetella uptake gene, domain 1"/>
    <property type="match status" value="1"/>
</dbReference>
<comment type="similarity">
    <text evidence="1">Belongs to the UPF0065 (bug) family.</text>
</comment>
<dbReference type="eggNOG" id="COG3181">
    <property type="taxonomic scope" value="Bacteria"/>
</dbReference>
<dbReference type="OrthoDB" id="8970543at2"/>
<dbReference type="InterPro" id="IPR005064">
    <property type="entry name" value="BUG"/>
</dbReference>
<feature type="chain" id="PRO_5003077874" description="Tripartite tricarboxylate transporter (TTT) family, substrate binding protein" evidence="2">
    <location>
        <begin position="30"/>
        <end position="332"/>
    </location>
</feature>
<proteinExistence type="inferred from homology"/>
<name>D5UZP5_ARCNC</name>
<dbReference type="AlphaFoldDB" id="D5UZP5"/>
<reference evidence="3 4" key="1">
    <citation type="journal article" date="2010" name="Stand. Genomic Sci.">
        <title>Complete genome sequence of Arcobacter nitrofigilis type strain (CI).</title>
        <authorList>
            <person name="Pati A."/>
            <person name="Gronow S."/>
            <person name="Lapidus A."/>
            <person name="Copeland A."/>
            <person name="Glavina Del Rio T."/>
            <person name="Nolan M."/>
            <person name="Lucas S."/>
            <person name="Tice H."/>
            <person name="Cheng J.F."/>
            <person name="Han C."/>
            <person name="Chertkov O."/>
            <person name="Bruce D."/>
            <person name="Tapia R."/>
            <person name="Goodwin L."/>
            <person name="Pitluck S."/>
            <person name="Liolios K."/>
            <person name="Ivanova N."/>
            <person name="Mavromatis K."/>
            <person name="Chen A."/>
            <person name="Palaniappan K."/>
            <person name="Land M."/>
            <person name="Hauser L."/>
            <person name="Chang Y.J."/>
            <person name="Jeffries C.D."/>
            <person name="Detter J.C."/>
            <person name="Rohde M."/>
            <person name="Goker M."/>
            <person name="Bristow J."/>
            <person name="Eisen J.A."/>
            <person name="Markowitz V."/>
            <person name="Hugenholtz P."/>
            <person name="Klenk H.P."/>
            <person name="Kyrpides N.C."/>
        </authorList>
    </citation>
    <scope>NUCLEOTIDE SEQUENCE [LARGE SCALE GENOMIC DNA]</scope>
    <source>
        <strain evidence="4">ATCC 33309 / DSM 7299 / CCUG 15893 / LMG 7604 / NCTC 12251 / CI</strain>
    </source>
</reference>
<gene>
    <name evidence="3" type="ordered locus">Arnit_1610</name>
</gene>
<evidence type="ECO:0000313" key="3">
    <source>
        <dbReference type="EMBL" id="ADG93264.1"/>
    </source>
</evidence>
<protein>
    <recommendedName>
        <fullName evidence="5">Tripartite tricarboxylate transporter (TTT) family, substrate binding protein</fullName>
    </recommendedName>
</protein>
<sequence length="332" mass="37021" precursor="true">MYISMFKSAIKSAVILILGLNLFATSLQADEYPNKPINFVVGFGIGGSADRMTRSMSTFLSDELNTPIKVINKKGASTQIAANYVLKKPADGYTVFASTFSPFLANTILTGGAKYKISDFDFINVQWLDFELFAVNKNSKYNSMVEVLNAIKNHPKTVKAAVFQGSVGQLLLKLMLDKYNIPQENLNLVVYNSGGKARTAIAGGQVDLIAISAQGSETIKEFIKPLAIVKNKRVKQWDAPTLNEAIEPLGFQVPVFNGSTRGFAVRKEFKEKYPKRYEKLTTAIKRTLARKDVQKFLKSNDIGYTWTGPEESNHLIQESYDIFKSYSYLVKE</sequence>
<dbReference type="Pfam" id="PF03401">
    <property type="entry name" value="TctC"/>
    <property type="match status" value="1"/>
</dbReference>
<dbReference type="HOGENOM" id="CLU_045683_1_1_7"/>
<dbReference type="CDD" id="cd07012">
    <property type="entry name" value="PBP2_Bug_TTT"/>
    <property type="match status" value="1"/>
</dbReference>
<keyword evidence="4" id="KW-1185">Reference proteome</keyword>
<dbReference type="PANTHER" id="PTHR42928">
    <property type="entry name" value="TRICARBOXYLATE-BINDING PROTEIN"/>
    <property type="match status" value="1"/>
</dbReference>
<feature type="signal peptide" evidence="2">
    <location>
        <begin position="1"/>
        <end position="29"/>
    </location>
</feature>